<protein>
    <submittedName>
        <fullName evidence="1">Uncharacterized protein</fullName>
    </submittedName>
</protein>
<gene>
    <name evidence="1" type="ORF">GCM10018980_60210</name>
</gene>
<dbReference type="Proteomes" id="UP000619355">
    <property type="component" value="Unassembled WGS sequence"/>
</dbReference>
<evidence type="ECO:0000313" key="1">
    <source>
        <dbReference type="EMBL" id="GHG67222.1"/>
    </source>
</evidence>
<proteinExistence type="predicted"/>
<organism evidence="1 2">
    <name type="scientific">Streptomyces capoamus</name>
    <dbReference type="NCBI Taxonomy" id="68183"/>
    <lineage>
        <taxon>Bacteria</taxon>
        <taxon>Bacillati</taxon>
        <taxon>Actinomycetota</taxon>
        <taxon>Actinomycetes</taxon>
        <taxon>Kitasatosporales</taxon>
        <taxon>Streptomycetaceae</taxon>
        <taxon>Streptomyces</taxon>
    </lineage>
</organism>
<evidence type="ECO:0000313" key="2">
    <source>
        <dbReference type="Proteomes" id="UP000619355"/>
    </source>
</evidence>
<dbReference type="RefSeq" id="WP_189985318.1">
    <property type="nucleotide sequence ID" value="NZ_BNBF01000022.1"/>
</dbReference>
<name>A0A919F1G1_9ACTN</name>
<keyword evidence="2" id="KW-1185">Reference proteome</keyword>
<dbReference type="Gene3D" id="1.25.10.10">
    <property type="entry name" value="Leucine-rich Repeat Variant"/>
    <property type="match status" value="1"/>
</dbReference>
<accession>A0A919F1G1</accession>
<sequence>MGDGGAAALRLAEGTALPDVLGTGDPAAWLELDEGVRAVEWYRPPATGVGRRRSADERALLTALAAGDPLDDARLALALCHRDGRVRHRALDRVTGRPALLPLVVVRCADWAEPVRARARARLTEALDAGTAVPLAPLILRLADRHRGDFARDLLDGVLRRAPRERTAPLLASDDRAVRRFAYRLAVEEGSLSPAGLARAAAHDDDTVVRALCSDAALAAVTPATAAPVLHALLGARNPQARSAGVTALRRLGRPERAADFLADRSALVRACARYVLRQHGTDPLPWYRERCARAADPALPPGAVTGLAECGTRADAALLWPLLDHPAPGVRARAVAGLRTLDVTDVRRVRRLLDDPAPGVVREATLALLPSAAGLPDEELVRRLDPARPRWERVSAWRLLWAHGGVVRLRAAVALLGDPDERLRTRAASVVRDALRWGARTRSEPEVARLLARGRALLG</sequence>
<reference evidence="2" key="1">
    <citation type="journal article" date="2019" name="Int. J. Syst. Evol. Microbiol.">
        <title>The Global Catalogue of Microorganisms (GCM) 10K type strain sequencing project: providing services to taxonomists for standard genome sequencing and annotation.</title>
        <authorList>
            <consortium name="The Broad Institute Genomics Platform"/>
            <consortium name="The Broad Institute Genome Sequencing Center for Infectious Disease"/>
            <person name="Wu L."/>
            <person name="Ma J."/>
        </authorList>
    </citation>
    <scope>NUCLEOTIDE SEQUENCE [LARGE SCALE GENOMIC DNA]</scope>
    <source>
        <strain evidence="2">JCM 4253</strain>
    </source>
</reference>
<dbReference type="InterPro" id="IPR011989">
    <property type="entry name" value="ARM-like"/>
</dbReference>
<comment type="caution">
    <text evidence="1">The sequence shown here is derived from an EMBL/GenBank/DDBJ whole genome shotgun (WGS) entry which is preliminary data.</text>
</comment>
<dbReference type="AlphaFoldDB" id="A0A919F1G1"/>
<dbReference type="SUPFAM" id="SSF48371">
    <property type="entry name" value="ARM repeat"/>
    <property type="match status" value="1"/>
</dbReference>
<dbReference type="EMBL" id="BNBF01000022">
    <property type="protein sequence ID" value="GHG67222.1"/>
    <property type="molecule type" value="Genomic_DNA"/>
</dbReference>
<dbReference type="InterPro" id="IPR016024">
    <property type="entry name" value="ARM-type_fold"/>
</dbReference>